<dbReference type="GO" id="GO:0006313">
    <property type="term" value="P:DNA transposition"/>
    <property type="evidence" value="ECO:0007669"/>
    <property type="project" value="InterPro"/>
</dbReference>
<dbReference type="AlphaFoldDB" id="A0A4Q1C6B9"/>
<proteinExistence type="predicted"/>
<gene>
    <name evidence="2" type="ORF">ESB00_14850</name>
</gene>
<dbReference type="SUPFAM" id="SSF143422">
    <property type="entry name" value="Transposase IS200-like"/>
    <property type="match status" value="1"/>
</dbReference>
<dbReference type="GO" id="GO:0004803">
    <property type="term" value="F:transposase activity"/>
    <property type="evidence" value="ECO:0007669"/>
    <property type="project" value="InterPro"/>
</dbReference>
<feature type="domain" description="Transposase IS200-like" evidence="1">
    <location>
        <begin position="68"/>
        <end position="158"/>
    </location>
</feature>
<dbReference type="GO" id="GO:0003677">
    <property type="term" value="F:DNA binding"/>
    <property type="evidence" value="ECO:0007669"/>
    <property type="project" value="InterPro"/>
</dbReference>
<protein>
    <recommendedName>
        <fullName evidence="1">Transposase IS200-like domain-containing protein</fullName>
    </recommendedName>
</protein>
<dbReference type="SMART" id="SM01321">
    <property type="entry name" value="Y1_Tnp"/>
    <property type="match status" value="1"/>
</dbReference>
<organism evidence="2 3">
    <name type="scientific">Oleiharenicola lentus</name>
    <dbReference type="NCBI Taxonomy" id="2508720"/>
    <lineage>
        <taxon>Bacteria</taxon>
        <taxon>Pseudomonadati</taxon>
        <taxon>Verrucomicrobiota</taxon>
        <taxon>Opitutia</taxon>
        <taxon>Opitutales</taxon>
        <taxon>Opitutaceae</taxon>
        <taxon>Oleiharenicola</taxon>
    </lineage>
</organism>
<dbReference type="Gene3D" id="3.30.70.1290">
    <property type="entry name" value="Transposase IS200-like"/>
    <property type="match status" value="1"/>
</dbReference>
<name>A0A4Q1C6B9_9BACT</name>
<accession>A0A4Q1C6B9</accession>
<comment type="caution">
    <text evidence="2">The sequence shown here is derived from an EMBL/GenBank/DDBJ whole genome shotgun (WGS) entry which is preliminary data.</text>
</comment>
<keyword evidence="3" id="KW-1185">Reference proteome</keyword>
<dbReference type="Pfam" id="PF01797">
    <property type="entry name" value="Y1_Tnp"/>
    <property type="match status" value="1"/>
</dbReference>
<evidence type="ECO:0000259" key="1">
    <source>
        <dbReference type="SMART" id="SM01321"/>
    </source>
</evidence>
<evidence type="ECO:0000313" key="2">
    <source>
        <dbReference type="EMBL" id="RXK53879.1"/>
    </source>
</evidence>
<sequence length="158" mass="17453">MRPGKRIAPGRGRPGSQNTQARLDALRRGAWSRPALGAVRVIVAAPISELQCGIVQPHRHLAHVLPFVRHLLFFLTVVANQRQSVLTAEPVLAALTEIWRRSAEIDGWMVGDYLLMSDHVHLFAKGAHDANPLATWIGAWKSLSSRRLKPVLRLTGAL</sequence>
<evidence type="ECO:0000313" key="3">
    <source>
        <dbReference type="Proteomes" id="UP000290218"/>
    </source>
</evidence>
<dbReference type="InterPro" id="IPR036515">
    <property type="entry name" value="Transposase_17_sf"/>
</dbReference>
<dbReference type="InterPro" id="IPR002686">
    <property type="entry name" value="Transposase_17"/>
</dbReference>
<reference evidence="2 3" key="1">
    <citation type="submission" date="2019-01" db="EMBL/GenBank/DDBJ databases">
        <title>Lacunisphaera sp. strain TWA-58.</title>
        <authorList>
            <person name="Chen W.-M."/>
        </authorList>
    </citation>
    <scope>NUCLEOTIDE SEQUENCE [LARGE SCALE GENOMIC DNA]</scope>
    <source>
        <strain evidence="2 3">TWA-58</strain>
    </source>
</reference>
<dbReference type="EMBL" id="SDHX01000002">
    <property type="protein sequence ID" value="RXK53879.1"/>
    <property type="molecule type" value="Genomic_DNA"/>
</dbReference>
<dbReference type="Proteomes" id="UP000290218">
    <property type="component" value="Unassembled WGS sequence"/>
</dbReference>